<dbReference type="Gene3D" id="3.40.50.300">
    <property type="entry name" value="P-loop containing nucleotide triphosphate hydrolases"/>
    <property type="match status" value="1"/>
</dbReference>
<reference evidence="2" key="1">
    <citation type="submission" date="2023-10" db="EMBL/GenBank/DDBJ databases">
        <title>Genome assembly of Pristionchus species.</title>
        <authorList>
            <person name="Yoshida K."/>
            <person name="Sommer R.J."/>
        </authorList>
    </citation>
    <scope>NUCLEOTIDE SEQUENCE</scope>
    <source>
        <strain evidence="2">RS0144</strain>
    </source>
</reference>
<dbReference type="Proteomes" id="UP001432027">
    <property type="component" value="Unassembled WGS sequence"/>
</dbReference>
<organism evidence="2 3">
    <name type="scientific">Pristionchus entomophagus</name>
    <dbReference type="NCBI Taxonomy" id="358040"/>
    <lineage>
        <taxon>Eukaryota</taxon>
        <taxon>Metazoa</taxon>
        <taxon>Ecdysozoa</taxon>
        <taxon>Nematoda</taxon>
        <taxon>Chromadorea</taxon>
        <taxon>Rhabditida</taxon>
        <taxon>Rhabditina</taxon>
        <taxon>Diplogasteromorpha</taxon>
        <taxon>Diplogasteroidea</taxon>
        <taxon>Neodiplogasteridae</taxon>
        <taxon>Pristionchus</taxon>
    </lineage>
</organism>
<dbReference type="InterPro" id="IPR027417">
    <property type="entry name" value="P-loop_NTPase"/>
</dbReference>
<proteinExistence type="inferred from homology"/>
<comment type="caution">
    <text evidence="2">The sequence shown here is derived from an EMBL/GenBank/DDBJ whole genome shotgun (WGS) entry which is preliminary data.</text>
</comment>
<dbReference type="SMART" id="SM00175">
    <property type="entry name" value="RAB"/>
    <property type="match status" value="1"/>
</dbReference>
<gene>
    <name evidence="2" type="ORF">PENTCL1PPCAC_20505</name>
</gene>
<dbReference type="GO" id="GO:0005525">
    <property type="term" value="F:GTP binding"/>
    <property type="evidence" value="ECO:0007669"/>
    <property type="project" value="InterPro"/>
</dbReference>
<feature type="non-terminal residue" evidence="2">
    <location>
        <position position="1"/>
    </location>
</feature>
<feature type="non-terminal residue" evidence="2">
    <location>
        <position position="82"/>
    </location>
</feature>
<dbReference type="NCBIfam" id="TIGR00231">
    <property type="entry name" value="small_GTP"/>
    <property type="match status" value="1"/>
</dbReference>
<evidence type="ECO:0000256" key="1">
    <source>
        <dbReference type="ARBA" id="ARBA00006270"/>
    </source>
</evidence>
<dbReference type="PRINTS" id="PR00449">
    <property type="entry name" value="RASTRNSFRMNG"/>
</dbReference>
<dbReference type="AlphaFoldDB" id="A0AAV5TUY4"/>
<dbReference type="SUPFAM" id="SSF52540">
    <property type="entry name" value="P-loop containing nucleoside triphosphate hydrolases"/>
    <property type="match status" value="1"/>
</dbReference>
<comment type="similarity">
    <text evidence="1">Belongs to the small GTPase superfamily. Rab family.</text>
</comment>
<keyword evidence="3" id="KW-1185">Reference proteome</keyword>
<dbReference type="InterPro" id="IPR005225">
    <property type="entry name" value="Small_GTP-bd"/>
</dbReference>
<dbReference type="PROSITE" id="PS51419">
    <property type="entry name" value="RAB"/>
    <property type="match status" value="1"/>
</dbReference>
<evidence type="ECO:0000313" key="3">
    <source>
        <dbReference type="Proteomes" id="UP001432027"/>
    </source>
</evidence>
<dbReference type="EMBL" id="BTSX01000005">
    <property type="protein sequence ID" value="GMS98330.1"/>
    <property type="molecule type" value="Genomic_DNA"/>
</dbReference>
<evidence type="ECO:0000313" key="2">
    <source>
        <dbReference type="EMBL" id="GMS98330.1"/>
    </source>
</evidence>
<dbReference type="FunFam" id="3.40.50.300:FF:001447">
    <property type="entry name" value="Ras-related protein Rab-1B"/>
    <property type="match status" value="1"/>
</dbReference>
<accession>A0AAV5TUY4</accession>
<dbReference type="GO" id="GO:0003924">
    <property type="term" value="F:GTPase activity"/>
    <property type="evidence" value="ECO:0007669"/>
    <property type="project" value="InterPro"/>
</dbReference>
<dbReference type="InterPro" id="IPR050209">
    <property type="entry name" value="Rab_GTPases_membrane_traffic"/>
</dbReference>
<protein>
    <submittedName>
        <fullName evidence="2">Uncharacterized protein</fullName>
    </submittedName>
</protein>
<name>A0AAV5TUY4_9BILA</name>
<dbReference type="InterPro" id="IPR001806">
    <property type="entry name" value="Small_GTPase"/>
</dbReference>
<dbReference type="PANTHER" id="PTHR47979">
    <property type="entry name" value="DRAB11-RELATED"/>
    <property type="match status" value="1"/>
</dbReference>
<dbReference type="Pfam" id="PF00071">
    <property type="entry name" value="Ras"/>
    <property type="match status" value="1"/>
</dbReference>
<sequence>LSEMGSRHDEYDYMFKVLVIGDSAVGKTNLLTRFTENKFSIENKTTIGVDFATKSIQVEGKTVKAAIYDTAGQERFRACSSI</sequence>